<evidence type="ECO:0000313" key="1">
    <source>
        <dbReference type="EMBL" id="HII47446.1"/>
    </source>
</evidence>
<accession>A0A832SXA1</accession>
<dbReference type="AlphaFoldDB" id="A0A832SXA1"/>
<organism evidence="1 2">
    <name type="scientific">Pyrobaculum aerophilum</name>
    <dbReference type="NCBI Taxonomy" id="13773"/>
    <lineage>
        <taxon>Archaea</taxon>
        <taxon>Thermoproteota</taxon>
        <taxon>Thermoprotei</taxon>
        <taxon>Thermoproteales</taxon>
        <taxon>Thermoproteaceae</taxon>
        <taxon>Pyrobaculum</taxon>
    </lineage>
</organism>
<proteinExistence type="predicted"/>
<evidence type="ECO:0000313" key="2">
    <source>
        <dbReference type="Proteomes" id="UP000651120"/>
    </source>
</evidence>
<dbReference type="InterPro" id="IPR012490">
    <property type="entry name" value="PaRep2a"/>
</dbReference>
<gene>
    <name evidence="1" type="ORF">HA333_08405</name>
</gene>
<sequence length="96" mass="11036">MQLYLNSSQPASLSLARAKRCLTENDIPFVLYPSPRRTSWWDWERLGVPTSCLIVAYDAFCQVGRAKVKFRVICGGRRMSRPLYRERIKIAERGGA</sequence>
<protein>
    <submittedName>
        <fullName evidence="1">PaRep2a protein</fullName>
    </submittedName>
</protein>
<dbReference type="Pfam" id="PF07903">
    <property type="entry name" value="PaRep2a"/>
    <property type="match status" value="1"/>
</dbReference>
<dbReference type="Proteomes" id="UP000651120">
    <property type="component" value="Unassembled WGS sequence"/>
</dbReference>
<comment type="caution">
    <text evidence="1">The sequence shown here is derived from an EMBL/GenBank/DDBJ whole genome shotgun (WGS) entry which is preliminary data.</text>
</comment>
<name>A0A832SXA1_9CREN</name>
<dbReference type="EMBL" id="DUJP01000028">
    <property type="protein sequence ID" value="HII47446.1"/>
    <property type="molecule type" value="Genomic_DNA"/>
</dbReference>
<reference evidence="1" key="1">
    <citation type="journal article" date="2020" name="bioRxiv">
        <title>A rank-normalized archaeal taxonomy based on genome phylogeny resolves widespread incomplete and uneven classifications.</title>
        <authorList>
            <person name="Rinke C."/>
            <person name="Chuvochina M."/>
            <person name="Mussig A.J."/>
            <person name="Chaumeil P.-A."/>
            <person name="Waite D.W."/>
            <person name="Whitman W.B."/>
            <person name="Parks D.H."/>
            <person name="Hugenholtz P."/>
        </authorList>
    </citation>
    <scope>NUCLEOTIDE SEQUENCE</scope>
    <source>
        <strain evidence="1">UBA8839</strain>
    </source>
</reference>